<evidence type="ECO:0000313" key="2">
    <source>
        <dbReference type="EMBL" id="CAF4188241.1"/>
    </source>
</evidence>
<sequence>KQSINEEDESSRIGIVWLDVTYLTQSEEFFNRRARFRRLVDDVELFDDIEQCIEYCIALPASNRLFIVVSGSIGEQLIPRILDSNQCKITCSILGVHIFCQDIIKHKQWAKKYSLVKGIFNDKQELVNCLTDDISSVAALDSSPPMSFFFPSSSSADQKQRTSRNLNQENASFIWFQLFLGVLLRAAKTPSAKRDMIDECRRLNVRNIKAL</sequence>
<accession>A0A815SDJ2</accession>
<dbReference type="Proteomes" id="UP000663882">
    <property type="component" value="Unassembled WGS sequence"/>
</dbReference>
<dbReference type="EMBL" id="CAJNOO010009375">
    <property type="protein sequence ID" value="CAF1491333.1"/>
    <property type="molecule type" value="Genomic_DNA"/>
</dbReference>
<proteinExistence type="predicted"/>
<organism evidence="1 3">
    <name type="scientific">Rotaria sordida</name>
    <dbReference type="NCBI Taxonomy" id="392033"/>
    <lineage>
        <taxon>Eukaryota</taxon>
        <taxon>Metazoa</taxon>
        <taxon>Spiralia</taxon>
        <taxon>Gnathifera</taxon>
        <taxon>Rotifera</taxon>
        <taxon>Eurotatoria</taxon>
        <taxon>Bdelloidea</taxon>
        <taxon>Philodinida</taxon>
        <taxon>Philodinidae</taxon>
        <taxon>Rotaria</taxon>
    </lineage>
</organism>
<protein>
    <submittedName>
        <fullName evidence="1">Uncharacterized protein</fullName>
    </submittedName>
</protein>
<evidence type="ECO:0000313" key="3">
    <source>
        <dbReference type="Proteomes" id="UP000663882"/>
    </source>
</evidence>
<dbReference type="EMBL" id="CAJOAX010019413">
    <property type="protein sequence ID" value="CAF4188241.1"/>
    <property type="molecule type" value="Genomic_DNA"/>
</dbReference>
<comment type="caution">
    <text evidence="1">The sequence shown here is derived from an EMBL/GenBank/DDBJ whole genome shotgun (WGS) entry which is preliminary data.</text>
</comment>
<dbReference type="AlphaFoldDB" id="A0A815SDJ2"/>
<reference evidence="1" key="1">
    <citation type="submission" date="2021-02" db="EMBL/GenBank/DDBJ databases">
        <authorList>
            <person name="Nowell W R."/>
        </authorList>
    </citation>
    <scope>NUCLEOTIDE SEQUENCE</scope>
</reference>
<evidence type="ECO:0000313" key="1">
    <source>
        <dbReference type="EMBL" id="CAF1491333.1"/>
    </source>
</evidence>
<dbReference type="Proteomes" id="UP000663823">
    <property type="component" value="Unassembled WGS sequence"/>
</dbReference>
<name>A0A815SDJ2_9BILA</name>
<feature type="non-terminal residue" evidence="1">
    <location>
        <position position="1"/>
    </location>
</feature>
<gene>
    <name evidence="2" type="ORF">OTI717_LOCUS38024</name>
    <name evidence="1" type="ORF">RFH988_LOCUS38414</name>
</gene>